<proteinExistence type="predicted"/>
<evidence type="ECO:0000313" key="6">
    <source>
        <dbReference type="Proteomes" id="UP001529340"/>
    </source>
</evidence>
<feature type="transmembrane region" description="Helical" evidence="1">
    <location>
        <begin position="414"/>
        <end position="433"/>
    </location>
</feature>
<reference evidence="5" key="2">
    <citation type="submission" date="2023-06" db="EMBL/GenBank/DDBJ databases">
        <authorList>
            <person name="Zeman M."/>
            <person name="Kubasova T."/>
            <person name="Jahodarova E."/>
            <person name="Nykrynova M."/>
            <person name="Rychlik I."/>
        </authorList>
    </citation>
    <scope>NUCLEOTIDE SEQUENCE</scope>
    <source>
        <strain evidence="5">ET39</strain>
    </source>
</reference>
<dbReference type="Proteomes" id="UP001529340">
    <property type="component" value="Unassembled WGS sequence"/>
</dbReference>
<dbReference type="InterPro" id="IPR018702">
    <property type="entry name" value="DUF2207"/>
</dbReference>
<protein>
    <submittedName>
        <fullName evidence="5">DUF2207 domain-containing protein</fullName>
    </submittedName>
</protein>
<feature type="domain" description="Predicted membrane protein YciQ-like C-terminal" evidence="4">
    <location>
        <begin position="444"/>
        <end position="554"/>
    </location>
</feature>
<feature type="chain" id="PRO_5047492482" evidence="2">
    <location>
        <begin position="26"/>
        <end position="619"/>
    </location>
</feature>
<gene>
    <name evidence="5" type="ORF">QUV96_05965</name>
</gene>
<evidence type="ECO:0000256" key="1">
    <source>
        <dbReference type="SAM" id="Phobius"/>
    </source>
</evidence>
<evidence type="ECO:0000313" key="5">
    <source>
        <dbReference type="EMBL" id="MDM8157185.1"/>
    </source>
</evidence>
<sequence length="619" mass="72445">MQKKGCMIACLLALLLCLFPRTANAVEAYTVENLDITIQVQEDGKLLVFEEYDLNFNYYRSSFTRNITSTYHIPVTTTQGVVYRDYYFPVRDIQGDRLLSVERNEDGSIVTMGEEGMQLTGRQKFSISYTVQTSDLQMPDQSQMLYWTLVTNLDTRVNHLHYEIEMPKAFDPQEVYTNTGKYGDVKNTLSMQVNGNVISGDLLQPLENNEMATIKVNLPNSYFTFPQPVDVNFTASLGSLILLVIVGLIFWRFGRDQEVFVDVQDEVPKDISSSEIGYIMNRFASDSDLLSLFIDWGNRGFLLIHDHGESFELEKLREMNDLNAKSYERELFDSIFQNGSIVNQDELREARVAFSLERSKHLLERSFNKKNGRQVYTDSSIFLQSLMALITLLPSLLFVWSMTYARFELWELSLRNLIPSLLLGFDLAGWVYLVRHRFTLEAKQFFARMSVLIIVACILLAINSVTLYLYGIAMWALVIYLFVTIVLFFCMLYMDKRTRKGNEWKAEILGIREFIETVEPEQLKERFQENPKLFTELLPFAYVLGLADIWAKKFERLSVEQPEWYDGMQEYDHFDTFLFWHTFHYCFYYMERNTLYRPPIKEVGFFHFSLRSILPKRKK</sequence>
<feature type="transmembrane region" description="Helical" evidence="1">
    <location>
        <begin position="233"/>
        <end position="251"/>
    </location>
</feature>
<dbReference type="EMBL" id="JAUDCG010000021">
    <property type="protein sequence ID" value="MDM8157185.1"/>
    <property type="molecule type" value="Genomic_DNA"/>
</dbReference>
<evidence type="ECO:0000259" key="3">
    <source>
        <dbReference type="Pfam" id="PF09972"/>
    </source>
</evidence>
<evidence type="ECO:0000259" key="4">
    <source>
        <dbReference type="Pfam" id="PF20990"/>
    </source>
</evidence>
<reference evidence="5" key="1">
    <citation type="submission" date="2023-06" db="EMBL/GenBank/DDBJ databases">
        <title>Identification and characterization of horizontal gene transfer across gut microbiota members of farm animals based on homology search.</title>
        <authorList>
            <person name="Schwarzerova J."/>
            <person name="Nykrynova M."/>
            <person name="Jureckova K."/>
            <person name="Cejkova D."/>
            <person name="Rychlik I."/>
        </authorList>
    </citation>
    <scope>NUCLEOTIDE SEQUENCE</scope>
    <source>
        <strain evidence="5">ET39</strain>
    </source>
</reference>
<keyword evidence="1" id="KW-1133">Transmembrane helix</keyword>
<dbReference type="Pfam" id="PF20990">
    <property type="entry name" value="DUF2207_C"/>
    <property type="match status" value="1"/>
</dbReference>
<name>A0ABT7UCR6_9FIRM</name>
<keyword evidence="1" id="KW-0472">Membrane</keyword>
<dbReference type="Pfam" id="PF09972">
    <property type="entry name" value="DUF2207"/>
    <property type="match status" value="1"/>
</dbReference>
<comment type="caution">
    <text evidence="5">The sequence shown here is derived from an EMBL/GenBank/DDBJ whole genome shotgun (WGS) entry which is preliminary data.</text>
</comment>
<feature type="transmembrane region" description="Helical" evidence="1">
    <location>
        <begin position="381"/>
        <end position="402"/>
    </location>
</feature>
<keyword evidence="1" id="KW-0812">Transmembrane</keyword>
<accession>A0ABT7UCR6</accession>
<keyword evidence="2" id="KW-0732">Signal</keyword>
<dbReference type="RefSeq" id="WP_289607648.1">
    <property type="nucleotide sequence ID" value="NZ_JAUDCG010000021.1"/>
</dbReference>
<keyword evidence="6" id="KW-1185">Reference proteome</keyword>
<feature type="domain" description="DUF2207" evidence="3">
    <location>
        <begin position="31"/>
        <end position="188"/>
    </location>
</feature>
<feature type="transmembrane region" description="Helical" evidence="1">
    <location>
        <begin position="468"/>
        <end position="494"/>
    </location>
</feature>
<organism evidence="5 6">
    <name type="scientific">Amedibacillus dolichus</name>
    <dbReference type="NCBI Taxonomy" id="31971"/>
    <lineage>
        <taxon>Bacteria</taxon>
        <taxon>Bacillati</taxon>
        <taxon>Bacillota</taxon>
        <taxon>Erysipelotrichia</taxon>
        <taxon>Erysipelotrichales</taxon>
        <taxon>Erysipelotrichaceae</taxon>
        <taxon>Amedibacillus</taxon>
    </lineage>
</organism>
<feature type="signal peptide" evidence="2">
    <location>
        <begin position="1"/>
        <end position="25"/>
    </location>
</feature>
<evidence type="ECO:0000256" key="2">
    <source>
        <dbReference type="SAM" id="SignalP"/>
    </source>
</evidence>
<dbReference type="InterPro" id="IPR048389">
    <property type="entry name" value="YciQ-like_C"/>
</dbReference>
<feature type="transmembrane region" description="Helical" evidence="1">
    <location>
        <begin position="445"/>
        <end position="462"/>
    </location>
</feature>